<dbReference type="GO" id="GO:0005737">
    <property type="term" value="C:cytoplasm"/>
    <property type="evidence" value="ECO:0007669"/>
    <property type="project" value="UniProtKB-SubCell"/>
</dbReference>
<dbReference type="PANTHER" id="PTHR32294">
    <property type="entry name" value="DNA POLYMERASE III SUBUNIT ALPHA"/>
    <property type="match status" value="1"/>
</dbReference>
<dbReference type="SMART" id="SM00481">
    <property type="entry name" value="POLIIIAc"/>
    <property type="match status" value="1"/>
</dbReference>
<evidence type="ECO:0000256" key="7">
    <source>
        <dbReference type="ARBA" id="ARBA00022705"/>
    </source>
</evidence>
<dbReference type="NCBIfam" id="TIGR00594">
    <property type="entry name" value="polc"/>
    <property type="match status" value="1"/>
</dbReference>
<evidence type="ECO:0000256" key="1">
    <source>
        <dbReference type="ARBA" id="ARBA00004496"/>
    </source>
</evidence>
<evidence type="ECO:0000256" key="3">
    <source>
        <dbReference type="ARBA" id="ARBA00012417"/>
    </source>
</evidence>
<keyword evidence="5 11" id="KW-0808">Transferase</keyword>
<dbReference type="Proteomes" id="UP000502706">
    <property type="component" value="Chromosome"/>
</dbReference>
<dbReference type="GO" id="GO:0008408">
    <property type="term" value="F:3'-5' exonuclease activity"/>
    <property type="evidence" value="ECO:0007669"/>
    <property type="project" value="InterPro"/>
</dbReference>
<dbReference type="GO" id="GO:0003676">
    <property type="term" value="F:nucleic acid binding"/>
    <property type="evidence" value="ECO:0007669"/>
    <property type="project" value="InterPro"/>
</dbReference>
<dbReference type="Gene3D" id="1.10.10.1600">
    <property type="entry name" value="Bacterial DNA polymerase III alpha subunit, thumb domain"/>
    <property type="match status" value="1"/>
</dbReference>
<dbReference type="Gene3D" id="1.10.150.870">
    <property type="match status" value="1"/>
</dbReference>
<evidence type="ECO:0000256" key="9">
    <source>
        <dbReference type="ARBA" id="ARBA00049244"/>
    </source>
</evidence>
<keyword evidence="8" id="KW-0239">DNA-directed DNA polymerase</keyword>
<evidence type="ECO:0000259" key="10">
    <source>
        <dbReference type="SMART" id="SM00481"/>
    </source>
</evidence>
<dbReference type="GO" id="GO:0006260">
    <property type="term" value="P:DNA replication"/>
    <property type="evidence" value="ECO:0007669"/>
    <property type="project" value="UniProtKB-KW"/>
</dbReference>
<evidence type="ECO:0000313" key="12">
    <source>
        <dbReference type="Proteomes" id="UP000502706"/>
    </source>
</evidence>
<proteinExistence type="inferred from homology"/>
<dbReference type="PANTHER" id="PTHR32294:SF0">
    <property type="entry name" value="DNA POLYMERASE III SUBUNIT ALPHA"/>
    <property type="match status" value="1"/>
</dbReference>
<dbReference type="InterPro" id="IPR016195">
    <property type="entry name" value="Pol/histidinol_Pase-like"/>
</dbReference>
<dbReference type="InterPro" id="IPR029460">
    <property type="entry name" value="DNAPol_HHH"/>
</dbReference>
<gene>
    <name evidence="11" type="ORF">GBA65_12735</name>
</gene>
<dbReference type="NCBIfam" id="NF004226">
    <property type="entry name" value="PRK05673.1"/>
    <property type="match status" value="1"/>
</dbReference>
<dbReference type="SUPFAM" id="SSF89550">
    <property type="entry name" value="PHP domain-like"/>
    <property type="match status" value="1"/>
</dbReference>
<dbReference type="Pfam" id="PF14579">
    <property type="entry name" value="HHH_6"/>
    <property type="match status" value="1"/>
</dbReference>
<evidence type="ECO:0000256" key="2">
    <source>
        <dbReference type="ARBA" id="ARBA00009496"/>
    </source>
</evidence>
<evidence type="ECO:0000313" key="11">
    <source>
        <dbReference type="EMBL" id="QIN79238.1"/>
    </source>
</evidence>
<dbReference type="Gene3D" id="3.20.20.140">
    <property type="entry name" value="Metal-dependent hydrolases"/>
    <property type="match status" value="1"/>
</dbReference>
<dbReference type="Pfam" id="PF07733">
    <property type="entry name" value="DNA_pol3_alpha"/>
    <property type="match status" value="1"/>
</dbReference>
<dbReference type="CDD" id="cd12113">
    <property type="entry name" value="PHP_PolIIIA_DnaE3"/>
    <property type="match status" value="1"/>
</dbReference>
<dbReference type="GO" id="GO:0003887">
    <property type="term" value="F:DNA-directed DNA polymerase activity"/>
    <property type="evidence" value="ECO:0007669"/>
    <property type="project" value="UniProtKB-KW"/>
</dbReference>
<dbReference type="Pfam" id="PF02811">
    <property type="entry name" value="PHP"/>
    <property type="match status" value="1"/>
</dbReference>
<dbReference type="EMBL" id="CP045121">
    <property type="protein sequence ID" value="QIN79238.1"/>
    <property type="molecule type" value="Genomic_DNA"/>
</dbReference>
<organism evidence="11 12">
    <name type="scientific">Rubrobacter marinus</name>
    <dbReference type="NCBI Taxonomy" id="2653852"/>
    <lineage>
        <taxon>Bacteria</taxon>
        <taxon>Bacillati</taxon>
        <taxon>Actinomycetota</taxon>
        <taxon>Rubrobacteria</taxon>
        <taxon>Rubrobacterales</taxon>
        <taxon>Rubrobacteraceae</taxon>
        <taxon>Rubrobacter</taxon>
    </lineage>
</organism>
<dbReference type="NCBIfam" id="NF005298">
    <property type="entry name" value="PRK06826.1"/>
    <property type="match status" value="1"/>
</dbReference>
<accession>A0A6G8PYJ4</accession>
<dbReference type="AlphaFoldDB" id="A0A6G8PYJ4"/>
<evidence type="ECO:0000256" key="6">
    <source>
        <dbReference type="ARBA" id="ARBA00022695"/>
    </source>
</evidence>
<comment type="subcellular location">
    <subcellularLocation>
        <location evidence="1">Cytoplasm</location>
    </subcellularLocation>
</comment>
<dbReference type="CDD" id="cd04485">
    <property type="entry name" value="DnaE_OBF"/>
    <property type="match status" value="1"/>
</dbReference>
<dbReference type="InterPro" id="IPR011708">
    <property type="entry name" value="DNA_pol3_alpha_NTPase_dom"/>
</dbReference>
<dbReference type="InterPro" id="IPR003141">
    <property type="entry name" value="Pol/His_phosphatase_N"/>
</dbReference>
<dbReference type="KEGG" id="rmar:GBA65_12735"/>
<dbReference type="InterPro" id="IPR040982">
    <property type="entry name" value="DNA_pol3_finger"/>
</dbReference>
<name>A0A6G8PYJ4_9ACTN</name>
<protein>
    <recommendedName>
        <fullName evidence="4">DNA polymerase III subunit alpha</fullName>
        <ecNumber evidence="3">2.7.7.7</ecNumber>
    </recommendedName>
</protein>
<evidence type="ECO:0000256" key="5">
    <source>
        <dbReference type="ARBA" id="ARBA00022679"/>
    </source>
</evidence>
<evidence type="ECO:0000256" key="4">
    <source>
        <dbReference type="ARBA" id="ARBA00019114"/>
    </source>
</evidence>
<sequence>MFVGERAMGGVFRGSAAVFESKGRSSLSVTPFAHLHCHSEYSMLDGASRIKDLVSFAKEQNMPGIALTDHGVMYGSVKFYQEATKAGIKPILGCEVYVTADRHDRSRAKYFHLTLLARTAEGYKNLMKLSTCGFLEGFYYKPRVDMEMLRKHGKGIICLSGCLSAEVPTRILEGRIDEARRLVMEYGEIFDAVYLEMQDHLEIPEQKRVNEGLLKLHKDTHIPLVATNDSHYTARSDARMHDVLLCIGTGKFHADPNRMRFSGEEFYVKPVDEMERLFPKHPEALENTLKVVESIEDPGIELGKTRLPNFPKPQGYTADQYLLEKCEEGLRARYGARASSPEVRQRLEFELGTIGKMGFADYFLIVWDFVKYAKDRKIAVGPGRGSAAGSIVAYALEITDLDPLKYSLLFERFLNPDRINMPDVDIDFSVHGRAEVMRYVTEKYGGHDHVAQIITFGTLGARAAIRDAGRVFQYPYDATDKLAKFIPEKPVGTGLRDVLAQNEDGIYVPGEKHPGAAREMLQFVDGNAGAKDILDIAFNIEGFSRHASIHAAGVVISEETLTDIVPLQKGAKGEVMVQHPMSDVEALGLLKVDFLGLRNLDVIEETLQTIKETTGEEVDIGGIPLDDEETLKLFSRGDTFGVFQFESGGMQRMLQEVRPDRFDDLVALNALYRPGPMDYIPNFKRGKHDPDSVQYPDERVRHILEPTYGVAAYQEQLMEISKTLGGFTPGEADTLRKAIGKKNAKMLATLKDKFMDGCAASEVSTQIAEELWNWMEKAGGYSFNKSHSACYSFLAFQTGYLKAHYPEAYMAALMSSVMNTKDRVPQYVAEARAMSIQVLPPDVNESGHRFTVVGDTIRFGLSAVKNVGSSCVEAIIAAREDGPFEDVFDFCERVDPKTYNKRTLEALIKCGAFDWTGASRAAMVEVHEKAVELAQKSLKEANADQFCMFEAAEIAPARPVISDAEDDRRGVLEWEKEVLGLYVSDHPLRPVAHKLKRHIDTTVSDLDHCRDGAVVWVGGLATSVRRNTTRKGDVMAMLQLDDTRGLAEVMVFPRVFAKCADCVREDAILKVKGRVERKEGIPRVVALEVEELHLEPGPDPLYLYADEFVGLSQSRAREAFAVIGRHSGGSPLFLVSGDGVLEEQIAGVDDSSDLHAELKQILGPRCISTIRRGPARRGAPEEAVMEQVG</sequence>
<keyword evidence="6 11" id="KW-0548">Nucleotidyltransferase</keyword>
<dbReference type="InterPro" id="IPR041931">
    <property type="entry name" value="DNA_pol3_alpha_thumb_dom"/>
</dbReference>
<reference evidence="11 12" key="1">
    <citation type="submission" date="2019-10" db="EMBL/GenBank/DDBJ databases">
        <title>Rubrobacter sp nov SCSIO 52915 isolated from a deep-sea sediment in the South China Sea.</title>
        <authorList>
            <person name="Chen R.W."/>
        </authorList>
    </citation>
    <scope>NUCLEOTIDE SEQUENCE [LARGE SCALE GENOMIC DNA]</scope>
    <source>
        <strain evidence="11 12">SCSIO 52915</strain>
    </source>
</reference>
<dbReference type="InterPro" id="IPR004805">
    <property type="entry name" value="DnaE2/DnaE/PolC"/>
</dbReference>
<keyword evidence="7" id="KW-0235">DNA replication</keyword>
<dbReference type="InterPro" id="IPR004013">
    <property type="entry name" value="PHP_dom"/>
</dbReference>
<comment type="similarity">
    <text evidence="2">Belongs to the DNA polymerase type-C family. DnaE subfamily.</text>
</comment>
<dbReference type="Pfam" id="PF01336">
    <property type="entry name" value="tRNA_anti-codon"/>
    <property type="match status" value="1"/>
</dbReference>
<evidence type="ECO:0000256" key="8">
    <source>
        <dbReference type="ARBA" id="ARBA00022932"/>
    </source>
</evidence>
<feature type="domain" description="Polymerase/histidinol phosphatase N-terminal" evidence="10">
    <location>
        <begin position="33"/>
        <end position="100"/>
    </location>
</feature>
<dbReference type="Pfam" id="PF17657">
    <property type="entry name" value="DNA_pol3_finger"/>
    <property type="match status" value="1"/>
</dbReference>
<dbReference type="EC" id="2.7.7.7" evidence="3"/>
<keyword evidence="12" id="KW-1185">Reference proteome</keyword>
<comment type="catalytic activity">
    <reaction evidence="9">
        <text>DNA(n) + a 2'-deoxyribonucleoside 5'-triphosphate = DNA(n+1) + diphosphate</text>
        <dbReference type="Rhea" id="RHEA:22508"/>
        <dbReference type="Rhea" id="RHEA-COMP:17339"/>
        <dbReference type="Rhea" id="RHEA-COMP:17340"/>
        <dbReference type="ChEBI" id="CHEBI:33019"/>
        <dbReference type="ChEBI" id="CHEBI:61560"/>
        <dbReference type="ChEBI" id="CHEBI:173112"/>
        <dbReference type="EC" id="2.7.7.7"/>
    </reaction>
</comment>
<dbReference type="InterPro" id="IPR004365">
    <property type="entry name" value="NA-bd_OB_tRNA"/>
</dbReference>